<dbReference type="GO" id="GO:0005886">
    <property type="term" value="C:plasma membrane"/>
    <property type="evidence" value="ECO:0007669"/>
    <property type="project" value="UniProtKB-SubCell"/>
</dbReference>
<sequence>MNMNNLSGQSKKVSARILASIALCSAVSFILMMLDFPLPIVPSFIQFDFSELPALICAFALGPLAGVFVELIKNILHLFVTSTAGVGELSNFILGCSLVLPAGIIYKHHKTRKNALIGMLAGTLCFGFVSLLSNYFIMFPFYIKAMGFPLEAIIAMGTEISPLFDSELKLILLCVVPFNLVKGLIISLLTFVLYKHLRPIIKGRR</sequence>
<keyword evidence="7 8" id="KW-0472">Membrane</keyword>
<keyword evidence="5 9" id="KW-0812">Transmembrane</keyword>
<protein>
    <recommendedName>
        <fullName evidence="8">Riboflavin transporter</fullName>
    </recommendedName>
</protein>
<evidence type="ECO:0000256" key="9">
    <source>
        <dbReference type="SAM" id="Phobius"/>
    </source>
</evidence>
<evidence type="ECO:0000256" key="2">
    <source>
        <dbReference type="ARBA" id="ARBA00005540"/>
    </source>
</evidence>
<feature type="transmembrane region" description="Helical" evidence="9">
    <location>
        <begin position="170"/>
        <end position="194"/>
    </location>
</feature>
<evidence type="ECO:0000313" key="11">
    <source>
        <dbReference type="Proteomes" id="UP000824162"/>
    </source>
</evidence>
<evidence type="ECO:0000313" key="10">
    <source>
        <dbReference type="EMBL" id="HIV86302.1"/>
    </source>
</evidence>
<gene>
    <name evidence="10" type="ORF">H9900_05775</name>
</gene>
<dbReference type="InterPro" id="IPR025720">
    <property type="entry name" value="RibU"/>
</dbReference>
<evidence type="ECO:0000256" key="8">
    <source>
        <dbReference type="PIRNR" id="PIRNR037778"/>
    </source>
</evidence>
<comment type="caution">
    <text evidence="10">The sequence shown here is derived from an EMBL/GenBank/DDBJ whole genome shotgun (WGS) entry which is preliminary data.</text>
</comment>
<dbReference type="EMBL" id="DXIJ01000120">
    <property type="protein sequence ID" value="HIV86302.1"/>
    <property type="molecule type" value="Genomic_DNA"/>
</dbReference>
<dbReference type="Proteomes" id="UP000824162">
    <property type="component" value="Unassembled WGS sequence"/>
</dbReference>
<dbReference type="AlphaFoldDB" id="A0A9D1PQY7"/>
<reference evidence="10" key="2">
    <citation type="submission" date="2021-04" db="EMBL/GenBank/DDBJ databases">
        <authorList>
            <person name="Gilroy R."/>
        </authorList>
    </citation>
    <scope>NUCLEOTIDE SEQUENCE</scope>
    <source>
        <strain evidence="10">5790</strain>
    </source>
</reference>
<evidence type="ECO:0000256" key="6">
    <source>
        <dbReference type="ARBA" id="ARBA00022989"/>
    </source>
</evidence>
<evidence type="ECO:0000256" key="3">
    <source>
        <dbReference type="ARBA" id="ARBA00022448"/>
    </source>
</evidence>
<accession>A0A9D1PQY7</accession>
<keyword evidence="4 8" id="KW-1003">Cell membrane</keyword>
<feature type="transmembrane region" description="Helical" evidence="9">
    <location>
        <begin position="52"/>
        <end position="69"/>
    </location>
</feature>
<evidence type="ECO:0000256" key="4">
    <source>
        <dbReference type="ARBA" id="ARBA00022475"/>
    </source>
</evidence>
<feature type="transmembrane region" description="Helical" evidence="9">
    <location>
        <begin position="17"/>
        <end position="40"/>
    </location>
</feature>
<comment type="similarity">
    <text evidence="2 8">Belongs to the prokaryotic riboflavin transporter (P-RFT) (TC 2.A.87) family.</text>
</comment>
<comment type="subcellular location">
    <subcellularLocation>
        <location evidence="1">Cell membrane</location>
        <topology evidence="1">Multi-pass membrane protein</topology>
    </subcellularLocation>
</comment>
<proteinExistence type="inferred from homology"/>
<reference evidence="10" key="1">
    <citation type="journal article" date="2021" name="PeerJ">
        <title>Extensive microbial diversity within the chicken gut microbiome revealed by metagenomics and culture.</title>
        <authorList>
            <person name="Gilroy R."/>
            <person name="Ravi A."/>
            <person name="Getino M."/>
            <person name="Pursley I."/>
            <person name="Horton D.L."/>
            <person name="Alikhan N.F."/>
            <person name="Baker D."/>
            <person name="Gharbi K."/>
            <person name="Hall N."/>
            <person name="Watson M."/>
            <person name="Adriaenssens E.M."/>
            <person name="Foster-Nyarko E."/>
            <person name="Jarju S."/>
            <person name="Secka A."/>
            <person name="Antonio M."/>
            <person name="Oren A."/>
            <person name="Chaudhuri R.R."/>
            <person name="La Ragione R."/>
            <person name="Hildebrand F."/>
            <person name="Pallen M.J."/>
        </authorList>
    </citation>
    <scope>NUCLEOTIDE SEQUENCE</scope>
    <source>
        <strain evidence="10">5790</strain>
    </source>
</reference>
<keyword evidence="3 8" id="KW-0813">Transport</keyword>
<organism evidence="10 11">
    <name type="scientific">Candidatus Monoglobus merdigallinarum</name>
    <dbReference type="NCBI Taxonomy" id="2838698"/>
    <lineage>
        <taxon>Bacteria</taxon>
        <taxon>Bacillati</taxon>
        <taxon>Bacillota</taxon>
        <taxon>Clostridia</taxon>
        <taxon>Monoglobales</taxon>
        <taxon>Monoglobaceae</taxon>
        <taxon>Monoglobus</taxon>
    </lineage>
</organism>
<dbReference type="PIRSF" id="PIRSF037778">
    <property type="entry name" value="UCP037778_transp_RibU"/>
    <property type="match status" value="1"/>
</dbReference>
<dbReference type="Pfam" id="PF12822">
    <property type="entry name" value="ECF_trnsprt"/>
    <property type="match status" value="1"/>
</dbReference>
<dbReference type="GO" id="GO:0032217">
    <property type="term" value="F:riboflavin transmembrane transporter activity"/>
    <property type="evidence" value="ECO:0007669"/>
    <property type="project" value="UniProtKB-UniRule"/>
</dbReference>
<name>A0A9D1PQY7_9FIRM</name>
<dbReference type="PANTHER" id="PTHR38438">
    <property type="entry name" value="RIBOFLAVIN TRANSPORTER RIBU"/>
    <property type="match status" value="1"/>
</dbReference>
<evidence type="ECO:0000256" key="1">
    <source>
        <dbReference type="ARBA" id="ARBA00004651"/>
    </source>
</evidence>
<dbReference type="InterPro" id="IPR024529">
    <property type="entry name" value="ECF_trnsprt_substrate-spec"/>
</dbReference>
<dbReference type="PANTHER" id="PTHR38438:SF1">
    <property type="entry name" value="RIBOFLAVIN TRANSPORTER RIBU"/>
    <property type="match status" value="1"/>
</dbReference>
<evidence type="ECO:0000256" key="5">
    <source>
        <dbReference type="ARBA" id="ARBA00022692"/>
    </source>
</evidence>
<feature type="transmembrane region" description="Helical" evidence="9">
    <location>
        <begin position="118"/>
        <end position="143"/>
    </location>
</feature>
<comment type="function">
    <text evidence="8">Probably a riboflavin-binding protein that interacts with the energy-coupling factor (ECF) ABC-transporter complex.</text>
</comment>
<dbReference type="Gene3D" id="1.10.1760.20">
    <property type="match status" value="1"/>
</dbReference>
<evidence type="ECO:0000256" key="7">
    <source>
        <dbReference type="ARBA" id="ARBA00023136"/>
    </source>
</evidence>
<keyword evidence="6 9" id="KW-1133">Transmembrane helix</keyword>